<dbReference type="RefSeq" id="WP_188039611.1">
    <property type="nucleotide sequence ID" value="NZ_JACVHF010000006.1"/>
</dbReference>
<evidence type="ECO:0000256" key="2">
    <source>
        <dbReference type="ARBA" id="ARBA00022737"/>
    </source>
</evidence>
<dbReference type="Proteomes" id="UP000617402">
    <property type="component" value="Unassembled WGS sequence"/>
</dbReference>
<evidence type="ECO:0000259" key="6">
    <source>
        <dbReference type="PROSITE" id="PS51272"/>
    </source>
</evidence>
<evidence type="ECO:0000259" key="5">
    <source>
        <dbReference type="PROSITE" id="PS50853"/>
    </source>
</evidence>
<accession>A0ABR7T138</accession>
<dbReference type="InterPro" id="IPR036116">
    <property type="entry name" value="FN3_sf"/>
</dbReference>
<dbReference type="PANTHER" id="PTHR43308">
    <property type="entry name" value="OUTER MEMBRANE PROTEIN ALPHA-RELATED"/>
    <property type="match status" value="1"/>
</dbReference>
<dbReference type="Pfam" id="PF00041">
    <property type="entry name" value="fn3"/>
    <property type="match status" value="1"/>
</dbReference>
<dbReference type="InterPro" id="IPR003961">
    <property type="entry name" value="FN3_dom"/>
</dbReference>
<dbReference type="SUPFAM" id="SSF49265">
    <property type="entry name" value="Fibronectin type III"/>
    <property type="match status" value="1"/>
</dbReference>
<evidence type="ECO:0000313" key="7">
    <source>
        <dbReference type="EMBL" id="MBC9784499.1"/>
    </source>
</evidence>
<gene>
    <name evidence="7" type="ORF">H1S01_08235</name>
</gene>
<dbReference type="PROSITE" id="PS51272">
    <property type="entry name" value="SLH"/>
    <property type="match status" value="3"/>
</dbReference>
<sequence>MSQTRLPWRKFLFLTATVCIFLGLSMPAWALTETHSIDLGTNNYGIRPTITITFDKTIKTTSAINAIQFKPQTDGGTTVTASVESPGDDKLRITPVSGQNLSYGTQYKLTVPRTALADKSDATNVLTDDIEITFTTIALTDSAFTPKNLTYRVTGPSSVEWTWTYSGGPVTGFKLYAGNDNTGSFINSSQGTSNLKITEGNLVDGNSYTRTLYAYNGTNYSSKSNTVNFTFNSLAPPLDFKADPQSITSREILWTWTDNAYGETGYNIYDYDTDDLIGRVEAGRTSFQESGLERNHTYRRYVRAYRAGDGTTTSKEGDKSIYASARTDDSDSSSGSNSSSSDRSRIADALQYALDNAVSASDVVIIDPSDVDDDKDYVVMTEKNRYVAFTSDALDDYGEGRVRISTSDVELKIPAKLLDRSDDSGGMAVGLREYVDNTSAPTGKLRVGTAYEFDLIRYSDYTNKGYTENEFDDDDEDVIITFYYDYWRTSNPQSLKIYTMENGNWAELPSSVNTADRAVTAKVNHFSRFALFETPTGASGLVPGTSTIPYPGAYGYPGFNTNLPTPAGYPPGFGPGYGAGFNDTKPGYNPSQYSSPVTNAYSNYGGIAYTQGAYSGGANTSFIDITGHWARSQIETLAGKGILSGTAPRMFEPDKAVTRAEFLTMLMRTQGSQDLLPSSLPFQDVRADDWFAPSLRQALQRRIILTGDQHFRPYDPITRQDMAAWVGRSLSGRMAFGTSIDPTSFKDWQSVNQNLRDSVASAVRGNLIHGRPDGSFDPLGSTTRAEAATVIYSFLTSVR</sequence>
<dbReference type="InterPro" id="IPR013783">
    <property type="entry name" value="Ig-like_fold"/>
</dbReference>
<organism evidence="7 8">
    <name type="scientific">Heliobacterium chlorum</name>
    <dbReference type="NCBI Taxonomy" id="2698"/>
    <lineage>
        <taxon>Bacteria</taxon>
        <taxon>Bacillati</taxon>
        <taxon>Bacillota</taxon>
        <taxon>Clostridia</taxon>
        <taxon>Eubacteriales</taxon>
        <taxon>Heliobacteriaceae</taxon>
        <taxon>Heliobacterium</taxon>
    </lineage>
</organism>
<keyword evidence="2" id="KW-0677">Repeat</keyword>
<dbReference type="InterPro" id="IPR032812">
    <property type="entry name" value="SbsA_Ig"/>
</dbReference>
<name>A0ABR7T138_HELCL</name>
<dbReference type="Pfam" id="PF13205">
    <property type="entry name" value="Big_5"/>
    <property type="match status" value="1"/>
</dbReference>
<feature type="signal peptide" evidence="4">
    <location>
        <begin position="1"/>
        <end position="30"/>
    </location>
</feature>
<feature type="domain" description="Fibronectin type-III" evidence="5">
    <location>
        <begin position="145"/>
        <end position="237"/>
    </location>
</feature>
<keyword evidence="1 4" id="KW-0732">Signal</keyword>
<feature type="chain" id="PRO_5045714927" evidence="4">
    <location>
        <begin position="31"/>
        <end position="799"/>
    </location>
</feature>
<feature type="region of interest" description="Disordered" evidence="3">
    <location>
        <begin position="309"/>
        <end position="343"/>
    </location>
</feature>
<dbReference type="InterPro" id="IPR001119">
    <property type="entry name" value="SLH_dom"/>
</dbReference>
<evidence type="ECO:0000256" key="1">
    <source>
        <dbReference type="ARBA" id="ARBA00022729"/>
    </source>
</evidence>
<dbReference type="CDD" id="cd00063">
    <property type="entry name" value="FN3"/>
    <property type="match status" value="1"/>
</dbReference>
<reference evidence="7 8" key="1">
    <citation type="submission" date="2020-07" db="EMBL/GenBank/DDBJ databases">
        <title>Draft whole-genome sequence of Heliobacterium chlorum DSM 3682, type strain.</title>
        <authorList>
            <person name="Kyndt J.A."/>
            <person name="Meyer T.E."/>
            <person name="Imhoff J.F."/>
        </authorList>
    </citation>
    <scope>NUCLEOTIDE SEQUENCE [LARGE SCALE GENOMIC DNA]</scope>
    <source>
        <strain evidence="7 8">DSM 3682</strain>
    </source>
</reference>
<feature type="domain" description="SLH" evidence="6">
    <location>
        <begin position="742"/>
        <end position="799"/>
    </location>
</feature>
<comment type="caution">
    <text evidence="7">The sequence shown here is derived from an EMBL/GenBank/DDBJ whole genome shotgun (WGS) entry which is preliminary data.</text>
</comment>
<dbReference type="PROSITE" id="PS50853">
    <property type="entry name" value="FN3"/>
    <property type="match status" value="1"/>
</dbReference>
<feature type="compositionally biased region" description="Low complexity" evidence="3">
    <location>
        <begin position="332"/>
        <end position="341"/>
    </location>
</feature>
<dbReference type="Gene3D" id="2.60.40.10">
    <property type="entry name" value="Immunoglobulins"/>
    <property type="match status" value="2"/>
</dbReference>
<feature type="domain" description="SLH" evidence="6">
    <location>
        <begin position="681"/>
        <end position="740"/>
    </location>
</feature>
<dbReference type="PANTHER" id="PTHR43308:SF5">
    <property type="entry name" value="S-LAYER PROTEIN _ PEPTIDOGLYCAN ENDO-BETA-N-ACETYLGLUCOSAMINIDASE"/>
    <property type="match status" value="1"/>
</dbReference>
<dbReference type="InterPro" id="IPR051465">
    <property type="entry name" value="Cell_Envelope_Struct_Comp"/>
</dbReference>
<evidence type="ECO:0000256" key="4">
    <source>
        <dbReference type="SAM" id="SignalP"/>
    </source>
</evidence>
<protein>
    <submittedName>
        <fullName evidence="7">S-layer homology domain-containing protein</fullName>
    </submittedName>
</protein>
<dbReference type="EMBL" id="JACVHF010000006">
    <property type="protein sequence ID" value="MBC9784499.1"/>
    <property type="molecule type" value="Genomic_DNA"/>
</dbReference>
<evidence type="ECO:0000313" key="8">
    <source>
        <dbReference type="Proteomes" id="UP000617402"/>
    </source>
</evidence>
<proteinExistence type="predicted"/>
<keyword evidence="8" id="KW-1185">Reference proteome</keyword>
<dbReference type="Pfam" id="PF00395">
    <property type="entry name" value="SLH"/>
    <property type="match status" value="3"/>
</dbReference>
<evidence type="ECO:0000256" key="3">
    <source>
        <dbReference type="SAM" id="MobiDB-lite"/>
    </source>
</evidence>
<feature type="domain" description="SLH" evidence="6">
    <location>
        <begin position="617"/>
        <end position="680"/>
    </location>
</feature>